<evidence type="ECO:0000313" key="6">
    <source>
        <dbReference type="Proteomes" id="UP000655589"/>
    </source>
</evidence>
<evidence type="ECO:0000256" key="1">
    <source>
        <dbReference type="ARBA" id="ARBA00022676"/>
    </source>
</evidence>
<reference evidence="5" key="1">
    <citation type="journal article" date="2014" name="Int. J. Syst. Evol. Microbiol.">
        <title>Complete genome sequence of Corynebacterium casei LMG S-19264T (=DSM 44701T), isolated from a smear-ripened cheese.</title>
        <authorList>
            <consortium name="US DOE Joint Genome Institute (JGI-PGF)"/>
            <person name="Walter F."/>
            <person name="Albersmeier A."/>
            <person name="Kalinowski J."/>
            <person name="Ruckert C."/>
        </authorList>
    </citation>
    <scope>NUCLEOTIDE SEQUENCE</scope>
    <source>
        <strain evidence="5">JCM 3051</strain>
    </source>
</reference>
<dbReference type="Gene3D" id="3.40.50.2000">
    <property type="entry name" value="Glycogen Phosphorylase B"/>
    <property type="match status" value="2"/>
</dbReference>
<dbReference type="AlphaFoldDB" id="A0A8H9GQH1"/>
<dbReference type="NCBIfam" id="TIGR04047">
    <property type="entry name" value="MSMEG_0565_glyc"/>
    <property type="match status" value="1"/>
</dbReference>
<dbReference type="Pfam" id="PF00534">
    <property type="entry name" value="Glycos_transf_1"/>
    <property type="match status" value="1"/>
</dbReference>
<dbReference type="EMBL" id="BMPT01000028">
    <property type="protein sequence ID" value="GGM43876.1"/>
    <property type="molecule type" value="Genomic_DNA"/>
</dbReference>
<dbReference type="RefSeq" id="WP_171104317.1">
    <property type="nucleotide sequence ID" value="NZ_BMPT01000028.1"/>
</dbReference>
<dbReference type="InterPro" id="IPR001296">
    <property type="entry name" value="Glyco_trans_1"/>
</dbReference>
<keyword evidence="2 5" id="KW-0808">Transferase</keyword>
<dbReference type="GO" id="GO:0016757">
    <property type="term" value="F:glycosyltransferase activity"/>
    <property type="evidence" value="ECO:0007669"/>
    <property type="project" value="UniProtKB-KW"/>
</dbReference>
<gene>
    <name evidence="5" type="ORF">GCM10010102_44160</name>
</gene>
<reference evidence="5" key="2">
    <citation type="submission" date="2020-09" db="EMBL/GenBank/DDBJ databases">
        <authorList>
            <person name="Sun Q."/>
            <person name="Ohkuma M."/>
        </authorList>
    </citation>
    <scope>NUCLEOTIDE SEQUENCE</scope>
    <source>
        <strain evidence="5">JCM 3051</strain>
    </source>
</reference>
<keyword evidence="6" id="KW-1185">Reference proteome</keyword>
<evidence type="ECO:0000259" key="3">
    <source>
        <dbReference type="Pfam" id="PF00534"/>
    </source>
</evidence>
<comment type="caution">
    <text evidence="5">The sequence shown here is derived from an EMBL/GenBank/DDBJ whole genome shotgun (WGS) entry which is preliminary data.</text>
</comment>
<evidence type="ECO:0000256" key="2">
    <source>
        <dbReference type="ARBA" id="ARBA00022679"/>
    </source>
</evidence>
<protein>
    <submittedName>
        <fullName evidence="5">Glycosyl transferase family 1</fullName>
    </submittedName>
</protein>
<dbReference type="PANTHER" id="PTHR12526">
    <property type="entry name" value="GLYCOSYLTRANSFERASE"/>
    <property type="match status" value="1"/>
</dbReference>
<dbReference type="InterPro" id="IPR028098">
    <property type="entry name" value="Glyco_trans_4-like_N"/>
</dbReference>
<dbReference type="Pfam" id="PF13439">
    <property type="entry name" value="Glyco_transf_4"/>
    <property type="match status" value="1"/>
</dbReference>
<organism evidence="5 6">
    <name type="scientific">Promicromonospora citrea</name>
    <dbReference type="NCBI Taxonomy" id="43677"/>
    <lineage>
        <taxon>Bacteria</taxon>
        <taxon>Bacillati</taxon>
        <taxon>Actinomycetota</taxon>
        <taxon>Actinomycetes</taxon>
        <taxon>Micrococcales</taxon>
        <taxon>Promicromonosporaceae</taxon>
        <taxon>Promicromonospora</taxon>
    </lineage>
</organism>
<keyword evidence="1" id="KW-0328">Glycosyltransferase</keyword>
<sequence length="394" mass="41551">MRIALTTYSTRPRGGVVHTLALAEALAHRGHEVTVWTLGRGGDAAFFRAVDPAVEVRVVPFDARDDEPVGDRIERSIRTMAAAFEPGGHDVVHAQDCISANALFAALSATGPGASPPIVRTVHHLDDFTTPRLVECHRDAIVRPDARLCVSGAVAAEVTRDYGLAPTVIPNGVDAARFARAAGLDGAADRARWRARLGRYVLALGGIEPRKGTVDLLEAFALLRADHPDLSLVLGGGETLFDYRPYREAFDRRAAELGITPVVLGTLADDEVPSLVAAAAALGFVSTKEGFGLAAMEALAAGVPVVARNLPVTREVFGDRVTYAVDVPQIAAALAAAVAGASPVDLAAGRALAERHSWARAAAAHELFYERVVERGGDGGQTVDLTDRHPARRG</sequence>
<feature type="domain" description="Glycosyltransferase subfamily 4-like N-terminal" evidence="4">
    <location>
        <begin position="13"/>
        <end position="177"/>
    </location>
</feature>
<evidence type="ECO:0000313" key="5">
    <source>
        <dbReference type="EMBL" id="GGM43876.1"/>
    </source>
</evidence>
<dbReference type="PANTHER" id="PTHR12526:SF635">
    <property type="entry name" value="GLYCOSYL TRANSFERASE GROUP 1"/>
    <property type="match status" value="1"/>
</dbReference>
<dbReference type="CDD" id="cd03801">
    <property type="entry name" value="GT4_PimA-like"/>
    <property type="match status" value="1"/>
</dbReference>
<dbReference type="Proteomes" id="UP000655589">
    <property type="component" value="Unassembled WGS sequence"/>
</dbReference>
<name>A0A8H9GQH1_9MICO</name>
<evidence type="ECO:0000259" key="4">
    <source>
        <dbReference type="Pfam" id="PF13439"/>
    </source>
</evidence>
<proteinExistence type="predicted"/>
<dbReference type="SUPFAM" id="SSF53756">
    <property type="entry name" value="UDP-Glycosyltransferase/glycogen phosphorylase"/>
    <property type="match status" value="1"/>
</dbReference>
<accession>A0A8H9GQH1</accession>
<feature type="domain" description="Glycosyl transferase family 1" evidence="3">
    <location>
        <begin position="199"/>
        <end position="338"/>
    </location>
</feature>
<dbReference type="InterPro" id="IPR023986">
    <property type="entry name" value="GlycosylTfrase_MSMEG0565"/>
</dbReference>